<sequence>MHHRATQWNSILPQRAARLEVSRDTAGTLLNGEESSQAELLAATQGSRVALEGKIETVAVKVNLLRVDLRKVSDKVKVAEGSIAEL</sequence>
<organism evidence="1 2">
    <name type="scientific">Pleurodeles waltl</name>
    <name type="common">Iberian ribbed newt</name>
    <dbReference type="NCBI Taxonomy" id="8319"/>
    <lineage>
        <taxon>Eukaryota</taxon>
        <taxon>Metazoa</taxon>
        <taxon>Chordata</taxon>
        <taxon>Craniata</taxon>
        <taxon>Vertebrata</taxon>
        <taxon>Euteleostomi</taxon>
        <taxon>Amphibia</taxon>
        <taxon>Batrachia</taxon>
        <taxon>Caudata</taxon>
        <taxon>Salamandroidea</taxon>
        <taxon>Salamandridae</taxon>
        <taxon>Pleurodelinae</taxon>
        <taxon>Pleurodeles</taxon>
    </lineage>
</organism>
<name>A0AAV7NSX4_PLEWA</name>
<proteinExistence type="predicted"/>
<evidence type="ECO:0000313" key="1">
    <source>
        <dbReference type="EMBL" id="KAJ1118060.1"/>
    </source>
</evidence>
<evidence type="ECO:0008006" key="3">
    <source>
        <dbReference type="Google" id="ProtNLM"/>
    </source>
</evidence>
<accession>A0AAV7NSX4</accession>
<gene>
    <name evidence="1" type="ORF">NDU88_006255</name>
</gene>
<evidence type="ECO:0000313" key="2">
    <source>
        <dbReference type="Proteomes" id="UP001066276"/>
    </source>
</evidence>
<dbReference type="AlphaFoldDB" id="A0AAV7NSX4"/>
<protein>
    <recommendedName>
        <fullName evidence="3">BON domain-containing protein</fullName>
    </recommendedName>
</protein>
<dbReference type="Proteomes" id="UP001066276">
    <property type="component" value="Chromosome 8"/>
</dbReference>
<reference evidence="1" key="1">
    <citation type="journal article" date="2022" name="bioRxiv">
        <title>Sequencing and chromosome-scale assembly of the giantPleurodeles waltlgenome.</title>
        <authorList>
            <person name="Brown T."/>
            <person name="Elewa A."/>
            <person name="Iarovenko S."/>
            <person name="Subramanian E."/>
            <person name="Araus A.J."/>
            <person name="Petzold A."/>
            <person name="Susuki M."/>
            <person name="Suzuki K.-i.T."/>
            <person name="Hayashi T."/>
            <person name="Toyoda A."/>
            <person name="Oliveira C."/>
            <person name="Osipova E."/>
            <person name="Leigh N.D."/>
            <person name="Simon A."/>
            <person name="Yun M.H."/>
        </authorList>
    </citation>
    <scope>NUCLEOTIDE SEQUENCE</scope>
    <source>
        <strain evidence="1">20211129_DDA</strain>
        <tissue evidence="1">Liver</tissue>
    </source>
</reference>
<keyword evidence="2" id="KW-1185">Reference proteome</keyword>
<comment type="caution">
    <text evidence="1">The sequence shown here is derived from an EMBL/GenBank/DDBJ whole genome shotgun (WGS) entry which is preliminary data.</text>
</comment>
<dbReference type="EMBL" id="JANPWB010000012">
    <property type="protein sequence ID" value="KAJ1118060.1"/>
    <property type="molecule type" value="Genomic_DNA"/>
</dbReference>